<comment type="catalytic activity">
    <reaction evidence="11">
        <text>(1S,2R)-1-C-(indol-3-yl)glycerol 3-phosphate + L-serine = D-glyceraldehyde 3-phosphate + L-tryptophan + H2O</text>
        <dbReference type="Rhea" id="RHEA:10532"/>
        <dbReference type="ChEBI" id="CHEBI:15377"/>
        <dbReference type="ChEBI" id="CHEBI:33384"/>
        <dbReference type="ChEBI" id="CHEBI:57912"/>
        <dbReference type="ChEBI" id="CHEBI:58866"/>
        <dbReference type="ChEBI" id="CHEBI:59776"/>
        <dbReference type="EC" id="4.2.1.20"/>
    </reaction>
</comment>
<evidence type="ECO:0000256" key="10">
    <source>
        <dbReference type="ARBA" id="ARBA00023239"/>
    </source>
</evidence>
<dbReference type="NCBIfam" id="NF009057">
    <property type="entry name" value="PRK12391.1"/>
    <property type="match status" value="1"/>
</dbReference>
<gene>
    <name evidence="13" type="ORF">ACG0Z6_05975</name>
</gene>
<dbReference type="InterPro" id="IPR036052">
    <property type="entry name" value="TrpB-like_PALP_sf"/>
</dbReference>
<accession>A0ABW7FU06</accession>
<evidence type="ECO:0000256" key="5">
    <source>
        <dbReference type="ARBA" id="ARBA00012043"/>
    </source>
</evidence>
<dbReference type="PANTHER" id="PTHR48077">
    <property type="entry name" value="TRYPTOPHAN SYNTHASE-RELATED"/>
    <property type="match status" value="1"/>
</dbReference>
<protein>
    <recommendedName>
        <fullName evidence="5">tryptophan synthase</fullName>
        <ecNumber evidence="5">4.2.1.20</ecNumber>
    </recommendedName>
</protein>
<dbReference type="Proteomes" id="UP001606099">
    <property type="component" value="Unassembled WGS sequence"/>
</dbReference>
<feature type="domain" description="Tryptophan synthase beta chain-like PALP" evidence="12">
    <location>
        <begin position="78"/>
        <end position="416"/>
    </location>
</feature>
<keyword evidence="9" id="KW-0057">Aromatic amino acid biosynthesis</keyword>
<keyword evidence="6" id="KW-0028">Amino-acid biosynthesis</keyword>
<dbReference type="InterPro" id="IPR001926">
    <property type="entry name" value="TrpB-like_PALP"/>
</dbReference>
<keyword evidence="7" id="KW-0822">Tryptophan biosynthesis</keyword>
<evidence type="ECO:0000256" key="1">
    <source>
        <dbReference type="ARBA" id="ARBA00001933"/>
    </source>
</evidence>
<dbReference type="PANTHER" id="PTHR48077:SF6">
    <property type="entry name" value="TRYPTOPHAN SYNTHASE"/>
    <property type="match status" value="1"/>
</dbReference>
<evidence type="ECO:0000259" key="12">
    <source>
        <dbReference type="Pfam" id="PF00291"/>
    </source>
</evidence>
<evidence type="ECO:0000256" key="4">
    <source>
        <dbReference type="ARBA" id="ARBA00011270"/>
    </source>
</evidence>
<comment type="subunit">
    <text evidence="4">Tetramer of two alpha and two beta chains.</text>
</comment>
<evidence type="ECO:0000256" key="7">
    <source>
        <dbReference type="ARBA" id="ARBA00022822"/>
    </source>
</evidence>
<evidence type="ECO:0000313" key="13">
    <source>
        <dbReference type="EMBL" id="MFG6447792.1"/>
    </source>
</evidence>
<proteinExistence type="inferred from homology"/>
<comment type="cofactor">
    <cofactor evidence="1">
        <name>pyridoxal 5'-phosphate</name>
        <dbReference type="ChEBI" id="CHEBI:597326"/>
    </cofactor>
</comment>
<dbReference type="RefSeq" id="WP_394459463.1">
    <property type="nucleotide sequence ID" value="NZ_JBIGHZ010000002.1"/>
</dbReference>
<dbReference type="Pfam" id="PF00291">
    <property type="entry name" value="PALP"/>
    <property type="match status" value="1"/>
</dbReference>
<dbReference type="EC" id="4.2.1.20" evidence="5"/>
<evidence type="ECO:0000256" key="11">
    <source>
        <dbReference type="ARBA" id="ARBA00049047"/>
    </source>
</evidence>
<evidence type="ECO:0000256" key="2">
    <source>
        <dbReference type="ARBA" id="ARBA00004733"/>
    </source>
</evidence>
<evidence type="ECO:0000256" key="8">
    <source>
        <dbReference type="ARBA" id="ARBA00022898"/>
    </source>
</evidence>
<name>A0ABW7FU06_9BURK</name>
<dbReference type="PIRSF" id="PIRSF001413">
    <property type="entry name" value="Trp_syn_beta"/>
    <property type="match status" value="1"/>
</dbReference>
<organism evidence="13 14">
    <name type="scientific">Roseateles rivi</name>
    <dbReference type="NCBI Taxonomy" id="3299028"/>
    <lineage>
        <taxon>Bacteria</taxon>
        <taxon>Pseudomonadati</taxon>
        <taxon>Pseudomonadota</taxon>
        <taxon>Betaproteobacteria</taxon>
        <taxon>Burkholderiales</taxon>
        <taxon>Sphaerotilaceae</taxon>
        <taxon>Roseateles</taxon>
    </lineage>
</organism>
<comment type="similarity">
    <text evidence="3">Belongs to the TrpB family.</text>
</comment>
<evidence type="ECO:0000256" key="3">
    <source>
        <dbReference type="ARBA" id="ARBA00009982"/>
    </source>
</evidence>
<keyword evidence="14" id="KW-1185">Reference proteome</keyword>
<evidence type="ECO:0000256" key="6">
    <source>
        <dbReference type="ARBA" id="ARBA00022605"/>
    </source>
</evidence>
<comment type="caution">
    <text evidence="13">The sequence shown here is derived from an EMBL/GenBank/DDBJ whole genome shotgun (WGS) entry which is preliminary data.</text>
</comment>
<dbReference type="InterPro" id="IPR023026">
    <property type="entry name" value="Trp_synth_beta/beta-like"/>
</dbReference>
<keyword evidence="10" id="KW-0456">Lyase</keyword>
<reference evidence="13 14" key="1">
    <citation type="submission" date="2024-08" db="EMBL/GenBank/DDBJ databases">
        <authorList>
            <person name="Lu H."/>
        </authorList>
    </citation>
    <scope>NUCLEOTIDE SEQUENCE [LARGE SCALE GENOMIC DNA]</scope>
    <source>
        <strain evidence="13 14">BYS180W</strain>
    </source>
</reference>
<evidence type="ECO:0000313" key="14">
    <source>
        <dbReference type="Proteomes" id="UP001606099"/>
    </source>
</evidence>
<sequence>MSNPTSIDYTLNAQQLPTRWRHPLADLPWPLPPVRDPNKPSAAEIMRRVRPAAMLRQNQADPAWVDIPEPVRERLIQIGRPTPLRRALRLERALGSTARIYLKREDQLLSGSFKLSSAVAQAYYCQQEERTQVVSETGAGQWGMSLALASRMFGLGCQIFMARCSLQQKPYRSHYMQLLGAQVQPSPSLSTRIGRELLKERPDHPGSIGSAISESIETALGGSAAYLSGSNANHVHLHQSLLGLETQAQLQLAGESDGPDELIACVSGGSNLCGFMLPFLRHKLSGRPLRMLGAESTAAPRLTQGVYEYCGSDPAGYTPQVLAYSMGRSFVPEPVHVGGLRQHNSSPLVSLLRHHGLLDAVAYDEQEAFAAGRLLLQTEGLLVAPESAHAVAAALASVQTAREQQRQPCIVVLVSGSGMLDLDSYKQVLL</sequence>
<dbReference type="EMBL" id="JBIGHZ010000002">
    <property type="protein sequence ID" value="MFG6447792.1"/>
    <property type="molecule type" value="Genomic_DNA"/>
</dbReference>
<comment type="pathway">
    <text evidence="2">Amino-acid biosynthesis; L-tryptophan biosynthesis; L-tryptophan from chorismate: step 5/5.</text>
</comment>
<dbReference type="Gene3D" id="3.40.50.1100">
    <property type="match status" value="2"/>
</dbReference>
<keyword evidence="8" id="KW-0663">Pyridoxal phosphate</keyword>
<dbReference type="SUPFAM" id="SSF53686">
    <property type="entry name" value="Tryptophan synthase beta subunit-like PLP-dependent enzymes"/>
    <property type="match status" value="1"/>
</dbReference>
<evidence type="ECO:0000256" key="9">
    <source>
        <dbReference type="ARBA" id="ARBA00023141"/>
    </source>
</evidence>